<dbReference type="InterPro" id="IPR002821">
    <property type="entry name" value="Hydantoinase_A"/>
</dbReference>
<protein>
    <submittedName>
        <fullName evidence="4">N-methylhydantoinase A</fullName>
        <ecNumber evidence="4">3.5.2.14</ecNumber>
    </submittedName>
</protein>
<dbReference type="SUPFAM" id="SSF53067">
    <property type="entry name" value="Actin-like ATPase domain"/>
    <property type="match status" value="1"/>
</dbReference>
<dbReference type="EMBL" id="CZRL01000052">
    <property type="protein sequence ID" value="CUS51065.1"/>
    <property type="molecule type" value="Genomic_DNA"/>
</dbReference>
<accession>A0A160TR30</accession>
<dbReference type="InterPro" id="IPR008040">
    <property type="entry name" value="Hydant_A_N"/>
</dbReference>
<feature type="domain" description="Acetophenone carboxylase-like C-terminal" evidence="3">
    <location>
        <begin position="506"/>
        <end position="672"/>
    </location>
</feature>
<dbReference type="InterPro" id="IPR045079">
    <property type="entry name" value="Oxoprolinase-like"/>
</dbReference>
<proteinExistence type="predicted"/>
<dbReference type="PANTHER" id="PTHR11365:SF23">
    <property type="entry name" value="HYPOTHETICAL 5-OXOPROLINASE (EUROFUNG)-RELATED"/>
    <property type="match status" value="1"/>
</dbReference>
<feature type="domain" description="Hydantoinase/oxoprolinase N-terminal" evidence="2">
    <location>
        <begin position="4"/>
        <end position="182"/>
    </location>
</feature>
<dbReference type="Pfam" id="PF05378">
    <property type="entry name" value="Hydant_A_N"/>
    <property type="match status" value="1"/>
</dbReference>
<evidence type="ECO:0000313" key="4">
    <source>
        <dbReference type="EMBL" id="CUS51065.1"/>
    </source>
</evidence>
<organism evidence="4">
    <name type="scientific">hydrothermal vent metagenome</name>
    <dbReference type="NCBI Taxonomy" id="652676"/>
    <lineage>
        <taxon>unclassified sequences</taxon>
        <taxon>metagenomes</taxon>
        <taxon>ecological metagenomes</taxon>
    </lineage>
</organism>
<name>A0A160TR30_9ZZZZ</name>
<gene>
    <name evidence="4" type="ORF">MGWOODY_XGa211</name>
</gene>
<keyword evidence="4" id="KW-0378">Hydrolase</keyword>
<dbReference type="GO" id="GO:0017168">
    <property type="term" value="F:5-oxoprolinase (ATP-hydrolyzing) activity"/>
    <property type="evidence" value="ECO:0007669"/>
    <property type="project" value="TreeGrafter"/>
</dbReference>
<dbReference type="Pfam" id="PF19278">
    <property type="entry name" value="Hydant_A_C"/>
    <property type="match status" value="1"/>
</dbReference>
<feature type="domain" description="Hydantoinase A/oxoprolinase" evidence="1">
    <location>
        <begin position="205"/>
        <end position="490"/>
    </location>
</feature>
<evidence type="ECO:0000259" key="1">
    <source>
        <dbReference type="Pfam" id="PF01968"/>
    </source>
</evidence>
<dbReference type="InterPro" id="IPR049517">
    <property type="entry name" value="ACX-like_C"/>
</dbReference>
<dbReference type="PANTHER" id="PTHR11365">
    <property type="entry name" value="5-OXOPROLINASE RELATED"/>
    <property type="match status" value="1"/>
</dbReference>
<dbReference type="GO" id="GO:0047423">
    <property type="term" value="F:N-methylhydantoinase (ATP-hydrolyzing) activity"/>
    <property type="evidence" value="ECO:0007669"/>
    <property type="project" value="UniProtKB-EC"/>
</dbReference>
<dbReference type="GO" id="GO:0006749">
    <property type="term" value="P:glutathione metabolic process"/>
    <property type="evidence" value="ECO:0007669"/>
    <property type="project" value="TreeGrafter"/>
</dbReference>
<reference evidence="4" key="1">
    <citation type="submission" date="2015-10" db="EMBL/GenBank/DDBJ databases">
        <authorList>
            <person name="Gilbert D.G."/>
        </authorList>
    </citation>
    <scope>NUCLEOTIDE SEQUENCE</scope>
</reference>
<sequence>MSIRLGIDVGGTFTDFLLFDEEKETFHLHKTLSTPEDQSVGILDGMRSILDQTNLSADDIRSMLHGTTVATNIVLEAKGARVGLLVTENFEQVLHLARSQTPGPLAGWITMDKPEPLADLELTLGVPERINAQGEILQPLDESRAREMADDLVRKGADSITISLLHAYANPVHEHKLRDIIASAYPDLPISLSSEILPEFREYERTLVTVMNAYVRPGMRRYLDNFRHKLENERFNSRLHIVRSDSGLMGLERAMESPVYTLLSGPAGGVAGAAHLSGLAGYPNALGFDMGGTSTDVSLIQDGEPTSSRQTSLGSYPVKIPSVEVHSVGAGGGSIAHVPMTGAIRVGPESAGAAPGPACYGKGGTAATVTDANVVLGRLPESLLGGRMPLDTKAAEDVVGALGRPLNLDLYETAQGIIDIVNENMFGALRLTTVQRGLDPRNFSLVPFGGAGPLHANALAMLGQCYPVIVPPTPGVLSALGFLHSNIRHEATQTLIQNLDDVEPNRIEQITSQLDNKIGQWLDEEGIAPADQAIKYEIDLRYLRQGYELSLMFQAHDLKNSLQTLRNRFDARHQELYGFQVESPVEIVNLRAIGIGQVADIKPPKMVLESPDGSAAMINERPVYFDRKSYTTAVYERNILKAGNEIAGPAVISQTDSTTLIHPDHLARIDEYLNLVINPVTQVTQAIH</sequence>
<evidence type="ECO:0000259" key="2">
    <source>
        <dbReference type="Pfam" id="PF05378"/>
    </source>
</evidence>
<dbReference type="GO" id="GO:0005829">
    <property type="term" value="C:cytosol"/>
    <property type="evidence" value="ECO:0007669"/>
    <property type="project" value="TreeGrafter"/>
</dbReference>
<dbReference type="AlphaFoldDB" id="A0A160TR30"/>
<dbReference type="Pfam" id="PF01968">
    <property type="entry name" value="Hydantoinase_A"/>
    <property type="match status" value="1"/>
</dbReference>
<dbReference type="EC" id="3.5.2.14" evidence="4"/>
<evidence type="ECO:0000259" key="3">
    <source>
        <dbReference type="Pfam" id="PF19278"/>
    </source>
</evidence>
<dbReference type="InterPro" id="IPR043129">
    <property type="entry name" value="ATPase_NBD"/>
</dbReference>